<name>A0ABT4W9M3_9FLAO</name>
<dbReference type="RefSeq" id="WP_271335041.1">
    <property type="nucleotide sequence ID" value="NZ_JAMZNK010000007.1"/>
</dbReference>
<dbReference type="EMBL" id="JAMZNK010000007">
    <property type="protein sequence ID" value="MDA6069226.1"/>
    <property type="molecule type" value="Genomic_DNA"/>
</dbReference>
<keyword evidence="3" id="KW-1185">Reference proteome</keyword>
<reference evidence="2 3" key="1">
    <citation type="journal article" date="2023" name="Chemosphere">
        <title>Whole genome analysis of Flavobacterium aziz-sancarii sp. nov., isolated from Ardley Island (Antarctica), revealed a rich resistome and bioremediation potential.</title>
        <authorList>
            <person name="Otur C."/>
            <person name="Okay S."/>
            <person name="Kurt-Kizildogan A."/>
        </authorList>
    </citation>
    <scope>NUCLEOTIDE SEQUENCE [LARGE SCALE GENOMIC DNA]</scope>
    <source>
        <strain evidence="2 3">AC</strain>
    </source>
</reference>
<evidence type="ECO:0000256" key="1">
    <source>
        <dbReference type="SAM" id="MobiDB-lite"/>
    </source>
</evidence>
<accession>A0ABT4W9M3</accession>
<comment type="caution">
    <text evidence="2">The sequence shown here is derived from an EMBL/GenBank/DDBJ whole genome shotgun (WGS) entry which is preliminary data.</text>
</comment>
<evidence type="ECO:0000313" key="3">
    <source>
        <dbReference type="Proteomes" id="UP001212170"/>
    </source>
</evidence>
<gene>
    <name evidence="2" type="ORF">NJT12_06300</name>
</gene>
<sequence>MNEKNFEYLSDQLKYTGFGEALQIELKEKMKQQEPSFILYHETYHEDRVARATLTFNKAKDSDMYFFNSYRVELQKENITDALEHTFYMGKGSNITMKESYNLLMGRAVNKDLTNKEGASYNAWVLIDFKQGDENGFKLKQYHQNYGYDLLETLGKYPIKELENETFQKDLIRSLQRGNLQEVTFLKEDKHIKLFIEANPQFKTIGIYDDNMKKMDNRNYKDVKQIEVVYEQVGETKKKIEHHENNQNELPKQTSNRRQKRSNSL</sequence>
<dbReference type="Proteomes" id="UP001212170">
    <property type="component" value="Unassembled WGS sequence"/>
</dbReference>
<feature type="compositionally biased region" description="Basic residues" evidence="1">
    <location>
        <begin position="255"/>
        <end position="265"/>
    </location>
</feature>
<proteinExistence type="predicted"/>
<protein>
    <submittedName>
        <fullName evidence="2">Uncharacterized protein</fullName>
    </submittedName>
</protein>
<evidence type="ECO:0000313" key="2">
    <source>
        <dbReference type="EMBL" id="MDA6069226.1"/>
    </source>
</evidence>
<organism evidence="2 3">
    <name type="scientific">Flavobacterium azizsancarii</name>
    <dbReference type="NCBI Taxonomy" id="2961580"/>
    <lineage>
        <taxon>Bacteria</taxon>
        <taxon>Pseudomonadati</taxon>
        <taxon>Bacteroidota</taxon>
        <taxon>Flavobacteriia</taxon>
        <taxon>Flavobacteriales</taxon>
        <taxon>Flavobacteriaceae</taxon>
        <taxon>Flavobacterium</taxon>
    </lineage>
</organism>
<feature type="region of interest" description="Disordered" evidence="1">
    <location>
        <begin position="239"/>
        <end position="265"/>
    </location>
</feature>